<feature type="transmembrane region" description="Helical" evidence="1">
    <location>
        <begin position="136"/>
        <end position="156"/>
    </location>
</feature>
<feature type="transmembrane region" description="Helical" evidence="1">
    <location>
        <begin position="189"/>
        <end position="207"/>
    </location>
</feature>
<organism evidence="2 3">
    <name type="scientific">Nonomuraea soli</name>
    <dbReference type="NCBI Taxonomy" id="1032476"/>
    <lineage>
        <taxon>Bacteria</taxon>
        <taxon>Bacillati</taxon>
        <taxon>Actinomycetota</taxon>
        <taxon>Actinomycetes</taxon>
        <taxon>Streptosporangiales</taxon>
        <taxon>Streptosporangiaceae</taxon>
        <taxon>Nonomuraea</taxon>
    </lineage>
</organism>
<feature type="transmembrane region" description="Helical" evidence="1">
    <location>
        <begin position="282"/>
        <end position="306"/>
    </location>
</feature>
<reference evidence="2 3" key="1">
    <citation type="submission" date="2020-07" db="EMBL/GenBank/DDBJ databases">
        <title>Genomic Encyclopedia of Type Strains, Phase IV (KMG-IV): sequencing the most valuable type-strain genomes for metagenomic binning, comparative biology and taxonomic classification.</title>
        <authorList>
            <person name="Goeker M."/>
        </authorList>
    </citation>
    <scope>NUCLEOTIDE SEQUENCE [LARGE SCALE GENOMIC DNA]</scope>
    <source>
        <strain evidence="2 3">DSM 45533</strain>
    </source>
</reference>
<evidence type="ECO:0000313" key="2">
    <source>
        <dbReference type="EMBL" id="MBA2888809.1"/>
    </source>
</evidence>
<proteinExistence type="predicted"/>
<evidence type="ECO:0000313" key="3">
    <source>
        <dbReference type="Proteomes" id="UP000530928"/>
    </source>
</evidence>
<name>A0A7W0CD50_9ACTN</name>
<feature type="transmembrane region" description="Helical" evidence="1">
    <location>
        <begin position="256"/>
        <end position="276"/>
    </location>
</feature>
<dbReference type="EMBL" id="JACDUR010000001">
    <property type="protein sequence ID" value="MBA2888809.1"/>
    <property type="molecule type" value="Genomic_DNA"/>
</dbReference>
<gene>
    <name evidence="2" type="ORF">HNR30_000144</name>
</gene>
<feature type="transmembrane region" description="Helical" evidence="1">
    <location>
        <begin position="162"/>
        <end position="180"/>
    </location>
</feature>
<dbReference type="RefSeq" id="WP_181607197.1">
    <property type="nucleotide sequence ID" value="NZ_BAABAM010000001.1"/>
</dbReference>
<feature type="transmembrane region" description="Helical" evidence="1">
    <location>
        <begin position="227"/>
        <end position="249"/>
    </location>
</feature>
<dbReference type="AlphaFoldDB" id="A0A7W0CD50"/>
<keyword evidence="3" id="KW-1185">Reference proteome</keyword>
<sequence length="324" mass="34312">MTLLEQRYRNVLKLLPASYRAEREEEMVAAFLEAYDAPDETGPRPPWGEIFSVAALAVRVRLSWRPRGAAWGETVRLTALFGIGLQAVLSSATLMSALADPLSDRLYEAANLGLAICWLLAFATLARGAVRPARSLALAGLAFTVFQQVAITLAFGDIAFESWLGTTSMAVVAALALLLGHHGGSTTPVLPWLVIVPAMAVGLVYYVSASVLTSGPAPGLDESWMWIWPWASGEGVAALLLTVGSVSALTRRPVHAPAALALGVLGLPLLASRLPLLLDHQFSQAIVISGAAQLALLGVLVPALWVRGLRAMPSSGREDPRAVL</sequence>
<keyword evidence="1" id="KW-0812">Transmembrane</keyword>
<accession>A0A7W0CD50</accession>
<keyword evidence="1" id="KW-0472">Membrane</keyword>
<feature type="transmembrane region" description="Helical" evidence="1">
    <location>
        <begin position="77"/>
        <end position="98"/>
    </location>
</feature>
<protein>
    <submittedName>
        <fullName evidence="2">Uncharacterized protein</fullName>
    </submittedName>
</protein>
<comment type="caution">
    <text evidence="2">The sequence shown here is derived from an EMBL/GenBank/DDBJ whole genome shotgun (WGS) entry which is preliminary data.</text>
</comment>
<dbReference type="Proteomes" id="UP000530928">
    <property type="component" value="Unassembled WGS sequence"/>
</dbReference>
<evidence type="ECO:0000256" key="1">
    <source>
        <dbReference type="SAM" id="Phobius"/>
    </source>
</evidence>
<feature type="transmembrane region" description="Helical" evidence="1">
    <location>
        <begin position="110"/>
        <end position="129"/>
    </location>
</feature>
<keyword evidence="1" id="KW-1133">Transmembrane helix</keyword>